<dbReference type="AlphaFoldDB" id="F0W0Y5"/>
<sequence>MTRPSKRMKRMQHLTVLSAQNYDNASHEQLFLDYQFLPPHSDYEVAANVTPFDDAKDARDFAAVWKQQCRSSFMEKKSYECRLTEEDIFMQASMPTASRSFLRTSNSLLDNAETINRSDAAQIVFSAQKRKKMLIKHDSIVKGTNNEDNNDSGNINTSDSSDIGSGYETNDEEEEVTHGVAENIERAFNAALSSRSSLEYPTGLRRYIGQSKRTRRRKNAPFKRAAVGTKPLTAYFIKQIAEHEQEGEEDSQQADFTEVEVDERKGKASQPAQNRNNAVKSYLCLLKAAFERGEASRSIVEGAGRGIYFARSICAWAAMFMNGGQLPIFGASMPSI</sequence>
<protein>
    <submittedName>
        <fullName evidence="2">AlNc14C5G765 protein</fullName>
    </submittedName>
</protein>
<name>F0W0Y5_9STRA</name>
<reference evidence="2" key="2">
    <citation type="submission" date="2011-02" db="EMBL/GenBank/DDBJ databases">
        <authorList>
            <person name="MacLean D."/>
        </authorList>
    </citation>
    <scope>NUCLEOTIDE SEQUENCE</scope>
</reference>
<accession>F0W0Y5</accession>
<evidence type="ECO:0000256" key="1">
    <source>
        <dbReference type="SAM" id="MobiDB-lite"/>
    </source>
</evidence>
<feature type="compositionally biased region" description="Low complexity" evidence="1">
    <location>
        <begin position="143"/>
        <end position="157"/>
    </location>
</feature>
<reference evidence="2" key="1">
    <citation type="journal article" date="2011" name="PLoS Biol.">
        <title>Gene gain and loss during evolution of obligate parasitism in the white rust pathogen of Arabidopsis thaliana.</title>
        <authorList>
            <person name="Kemen E."/>
            <person name="Gardiner A."/>
            <person name="Schultz-Larsen T."/>
            <person name="Kemen A.C."/>
            <person name="Balmuth A.L."/>
            <person name="Robert-Seilaniantz A."/>
            <person name="Bailey K."/>
            <person name="Holub E."/>
            <person name="Studholme D.J."/>
            <person name="Maclean D."/>
            <person name="Jones J.D."/>
        </authorList>
    </citation>
    <scope>NUCLEOTIDE SEQUENCE</scope>
</reference>
<dbReference type="HOGENOM" id="CLU_827460_0_0_1"/>
<gene>
    <name evidence="2" type="primary">AlNc14C5G765</name>
    <name evidence="2" type="ORF">ALNC14_008520</name>
</gene>
<organism evidence="2">
    <name type="scientific">Albugo laibachii Nc14</name>
    <dbReference type="NCBI Taxonomy" id="890382"/>
    <lineage>
        <taxon>Eukaryota</taxon>
        <taxon>Sar</taxon>
        <taxon>Stramenopiles</taxon>
        <taxon>Oomycota</taxon>
        <taxon>Peronosporomycetes</taxon>
        <taxon>Albuginales</taxon>
        <taxon>Albuginaceae</taxon>
        <taxon>Albugo</taxon>
    </lineage>
</organism>
<dbReference type="EMBL" id="FR824050">
    <property type="protein sequence ID" value="CCA14709.1"/>
    <property type="molecule type" value="Genomic_DNA"/>
</dbReference>
<evidence type="ECO:0000313" key="2">
    <source>
        <dbReference type="EMBL" id="CCA14709.1"/>
    </source>
</evidence>
<proteinExistence type="predicted"/>
<feature type="region of interest" description="Disordered" evidence="1">
    <location>
        <begin position="140"/>
        <end position="168"/>
    </location>
</feature>